<dbReference type="InParanoid" id="G2YPK7"/>
<accession>G2YPK7</accession>
<dbReference type="STRING" id="999810.G2YPK7"/>
<protein>
    <submittedName>
        <fullName evidence="1">Uncharacterized protein</fullName>
    </submittedName>
</protein>
<reference evidence="2" key="1">
    <citation type="journal article" date="2011" name="PLoS Genet.">
        <title>Genomic analysis of the necrotrophic fungal pathogens Sclerotinia sclerotiorum and Botrytis cinerea.</title>
        <authorList>
            <person name="Amselem J."/>
            <person name="Cuomo C.A."/>
            <person name="van Kan J.A."/>
            <person name="Viaud M."/>
            <person name="Benito E.P."/>
            <person name="Couloux A."/>
            <person name="Coutinho P.M."/>
            <person name="de Vries R.P."/>
            <person name="Dyer P.S."/>
            <person name="Fillinger S."/>
            <person name="Fournier E."/>
            <person name="Gout L."/>
            <person name="Hahn M."/>
            <person name="Kohn L."/>
            <person name="Lapalu N."/>
            <person name="Plummer K.M."/>
            <person name="Pradier J.M."/>
            <person name="Quevillon E."/>
            <person name="Sharon A."/>
            <person name="Simon A."/>
            <person name="ten Have A."/>
            <person name="Tudzynski B."/>
            <person name="Tudzynski P."/>
            <person name="Wincker P."/>
            <person name="Andrew M."/>
            <person name="Anthouard V."/>
            <person name="Beever R.E."/>
            <person name="Beffa R."/>
            <person name="Benoit I."/>
            <person name="Bouzid O."/>
            <person name="Brault B."/>
            <person name="Chen Z."/>
            <person name="Choquer M."/>
            <person name="Collemare J."/>
            <person name="Cotton P."/>
            <person name="Danchin E.G."/>
            <person name="Da Silva C."/>
            <person name="Gautier A."/>
            <person name="Giraud C."/>
            <person name="Giraud T."/>
            <person name="Gonzalez C."/>
            <person name="Grossetete S."/>
            <person name="Guldener U."/>
            <person name="Henrissat B."/>
            <person name="Howlett B.J."/>
            <person name="Kodira C."/>
            <person name="Kretschmer M."/>
            <person name="Lappartient A."/>
            <person name="Leroch M."/>
            <person name="Levis C."/>
            <person name="Mauceli E."/>
            <person name="Neuveglise C."/>
            <person name="Oeser B."/>
            <person name="Pearson M."/>
            <person name="Poulain J."/>
            <person name="Poussereau N."/>
            <person name="Quesneville H."/>
            <person name="Rascle C."/>
            <person name="Schumacher J."/>
            <person name="Segurens B."/>
            <person name="Sexton A."/>
            <person name="Silva E."/>
            <person name="Sirven C."/>
            <person name="Soanes D.M."/>
            <person name="Talbot N.J."/>
            <person name="Templeton M."/>
            <person name="Yandava C."/>
            <person name="Yarden O."/>
            <person name="Zeng Q."/>
            <person name="Rollins J.A."/>
            <person name="Lebrun M.H."/>
            <person name="Dickman M."/>
        </authorList>
    </citation>
    <scope>NUCLEOTIDE SEQUENCE [LARGE SCALE GENOMIC DNA]</scope>
    <source>
        <strain evidence="2">T4</strain>
    </source>
</reference>
<sequence length="45" mass="5229">MTSLNPFLKVMQCSDFCDDFYQVSRDQEQNSKIEKIPIAQVMEGN</sequence>
<gene>
    <name evidence="1" type="ORF">BofuT4_P136000.1</name>
</gene>
<dbReference type="AlphaFoldDB" id="G2YPK7"/>
<name>G2YPK7_BOTF4</name>
<organism evidence="1 2">
    <name type="scientific">Botryotinia fuckeliana (strain T4)</name>
    <name type="common">Noble rot fungus</name>
    <name type="synonym">Botrytis cinerea</name>
    <dbReference type="NCBI Taxonomy" id="999810"/>
    <lineage>
        <taxon>Eukaryota</taxon>
        <taxon>Fungi</taxon>
        <taxon>Dikarya</taxon>
        <taxon>Ascomycota</taxon>
        <taxon>Pezizomycotina</taxon>
        <taxon>Leotiomycetes</taxon>
        <taxon>Helotiales</taxon>
        <taxon>Sclerotiniaceae</taxon>
        <taxon>Botrytis</taxon>
    </lineage>
</organism>
<dbReference type="EMBL" id="FQ790347">
    <property type="protein sequence ID" value="CCD53555.1"/>
    <property type="molecule type" value="Genomic_DNA"/>
</dbReference>
<evidence type="ECO:0000313" key="2">
    <source>
        <dbReference type="Proteomes" id="UP000008177"/>
    </source>
</evidence>
<dbReference type="Proteomes" id="UP000008177">
    <property type="component" value="Unplaced contigs"/>
</dbReference>
<proteinExistence type="predicted"/>
<evidence type="ECO:0000313" key="1">
    <source>
        <dbReference type="EMBL" id="CCD53555.1"/>
    </source>
</evidence>
<dbReference type="HOGENOM" id="CLU_3207547_0_0_1"/>